<dbReference type="RefSeq" id="WP_129070009.1">
    <property type="nucleotide sequence ID" value="NZ_RDFA01000006.1"/>
</dbReference>
<organism evidence="2 3">
    <name type="scientific">Halorientalis pallida</name>
    <dbReference type="NCBI Taxonomy" id="2479928"/>
    <lineage>
        <taxon>Archaea</taxon>
        <taxon>Methanobacteriati</taxon>
        <taxon>Methanobacteriota</taxon>
        <taxon>Stenosarchaea group</taxon>
        <taxon>Halobacteria</taxon>
        <taxon>Halobacteriales</taxon>
        <taxon>Haloarculaceae</taxon>
        <taxon>Halorientalis</taxon>
    </lineage>
</organism>
<dbReference type="InterPro" id="IPR055943">
    <property type="entry name" value="DUF7521"/>
</dbReference>
<keyword evidence="1" id="KW-1133">Transmembrane helix</keyword>
<feature type="transmembrane region" description="Helical" evidence="1">
    <location>
        <begin position="46"/>
        <end position="66"/>
    </location>
</feature>
<dbReference type="EMBL" id="RDFA01000006">
    <property type="protein sequence ID" value="RXK47302.1"/>
    <property type="molecule type" value="Genomic_DNA"/>
</dbReference>
<name>A0A498KX18_9EURY</name>
<reference evidence="2 3" key="1">
    <citation type="submission" date="2019-01" db="EMBL/GenBank/DDBJ databases">
        <title>Halorientalis sp. F13-25 a new haloarchaeum isolated from hypersaline water.</title>
        <authorList>
            <person name="Ana D.-V."/>
            <person name="Cristina S.-P."/>
            <person name="Antonio V."/>
        </authorList>
    </citation>
    <scope>NUCLEOTIDE SEQUENCE [LARGE SCALE GENOMIC DNA]</scope>
    <source>
        <strain evidence="2 3">F13-25</strain>
    </source>
</reference>
<accession>A0A498KX18</accession>
<keyword evidence="1" id="KW-0812">Transmembrane</keyword>
<keyword evidence="1" id="KW-0472">Membrane</keyword>
<evidence type="ECO:0000313" key="3">
    <source>
        <dbReference type="Proteomes" id="UP000289691"/>
    </source>
</evidence>
<proteinExistence type="predicted"/>
<dbReference type="Pfam" id="PF24365">
    <property type="entry name" value="DUF7521"/>
    <property type="match status" value="1"/>
</dbReference>
<feature type="transmembrane region" description="Helical" evidence="1">
    <location>
        <begin position="6"/>
        <end position="34"/>
    </location>
</feature>
<dbReference type="OrthoDB" id="266325at2157"/>
<evidence type="ECO:0000313" key="2">
    <source>
        <dbReference type="EMBL" id="RXK47302.1"/>
    </source>
</evidence>
<feature type="transmembrane region" description="Helical" evidence="1">
    <location>
        <begin position="78"/>
        <end position="99"/>
    </location>
</feature>
<dbReference type="AlphaFoldDB" id="A0A498KX18"/>
<protein>
    <submittedName>
        <fullName evidence="2">Uncharacterized protein</fullName>
    </submittedName>
</protein>
<comment type="caution">
    <text evidence="2">The sequence shown here is derived from an EMBL/GenBank/DDBJ whole genome shotgun (WGS) entry which is preliminary data.</text>
</comment>
<gene>
    <name evidence="2" type="ORF">EAF64_16095</name>
</gene>
<sequence length="101" mass="11018">MVETVAIARGVLILMRLVTFGLTLGITLISFQAYRKKQSEKLQSAFIGFAFISMGVAITNVITQLGAGGAGTSSLQFIFLQMTETIPFIIGFAMLYLSLYR</sequence>
<dbReference type="Proteomes" id="UP000289691">
    <property type="component" value="Unassembled WGS sequence"/>
</dbReference>
<keyword evidence="3" id="KW-1185">Reference proteome</keyword>
<evidence type="ECO:0000256" key="1">
    <source>
        <dbReference type="SAM" id="Phobius"/>
    </source>
</evidence>